<dbReference type="HAMAP" id="MF_00387">
    <property type="entry name" value="LpxA"/>
    <property type="match status" value="1"/>
</dbReference>
<organism evidence="8 9">
    <name type="scientific">Syntrophorhabdus aromaticivorans</name>
    <dbReference type="NCBI Taxonomy" id="328301"/>
    <lineage>
        <taxon>Bacteria</taxon>
        <taxon>Pseudomonadati</taxon>
        <taxon>Thermodesulfobacteriota</taxon>
        <taxon>Syntrophorhabdia</taxon>
        <taxon>Syntrophorhabdales</taxon>
        <taxon>Syntrophorhabdaceae</taxon>
        <taxon>Syntrophorhabdus</taxon>
    </lineage>
</organism>
<dbReference type="InterPro" id="IPR029098">
    <property type="entry name" value="Acetyltransf_C"/>
</dbReference>
<dbReference type="Gene3D" id="1.20.1180.10">
    <property type="entry name" value="Udp N-acetylglucosamine O-acyltransferase, C-terminal domain"/>
    <property type="match status" value="1"/>
</dbReference>
<dbReference type="EMBL" id="JAAYEE010000060">
    <property type="protein sequence ID" value="NLW34519.1"/>
    <property type="molecule type" value="Genomic_DNA"/>
</dbReference>
<dbReference type="InterPro" id="IPR011004">
    <property type="entry name" value="Trimer_LpxA-like_sf"/>
</dbReference>
<comment type="caution">
    <text evidence="8">The sequence shown here is derived from an EMBL/GenBank/DDBJ whole genome shotgun (WGS) entry which is preliminary data.</text>
</comment>
<evidence type="ECO:0000256" key="5">
    <source>
        <dbReference type="ARBA" id="ARBA00023315"/>
    </source>
</evidence>
<comment type="subunit">
    <text evidence="6">Homotrimer.</text>
</comment>
<evidence type="ECO:0000256" key="2">
    <source>
        <dbReference type="ARBA" id="ARBA00022556"/>
    </source>
</evidence>
<keyword evidence="1 6" id="KW-0444">Lipid biosynthesis</keyword>
<gene>
    <name evidence="6 8" type="primary">lpxA</name>
    <name evidence="8" type="ORF">GXY80_03410</name>
</gene>
<dbReference type="InterPro" id="IPR001451">
    <property type="entry name" value="Hexapep"/>
</dbReference>
<evidence type="ECO:0000259" key="7">
    <source>
        <dbReference type="Pfam" id="PF13720"/>
    </source>
</evidence>
<sequence length="255" mass="27516">MIHPTAIIDKNAAIDQSVDIGPYCIIEGNATIRKGTRLLSHVIIQGRTEIGENCTISPFCSLGGPPQDISYKEEDTTLVVGSNNTIKEYVTMNRGTTHGGGVTTIGDNNFIMAYAHIAHDCTVGSNIIMANCATLAGHVAVADSVNFAGLCAVHQFCKIGKFAFVSGLTGVPKDVPPFMIAAGSRAKLYGLNVVGLERQGFSREEISKLKKAYRILFRSALPLSTSLKIIREELDGENIKELVRFIESSQRGICR</sequence>
<dbReference type="GO" id="GO:0009245">
    <property type="term" value="P:lipid A biosynthetic process"/>
    <property type="evidence" value="ECO:0007669"/>
    <property type="project" value="UniProtKB-UniRule"/>
</dbReference>
<keyword evidence="2 6" id="KW-0441">Lipid A biosynthesis</keyword>
<dbReference type="NCBIfam" id="TIGR01852">
    <property type="entry name" value="lipid_A_lpxA"/>
    <property type="match status" value="1"/>
</dbReference>
<keyword evidence="6" id="KW-0677">Repeat</keyword>
<dbReference type="NCBIfam" id="NF003657">
    <property type="entry name" value="PRK05289.1"/>
    <property type="match status" value="1"/>
</dbReference>
<dbReference type="Proteomes" id="UP000777265">
    <property type="component" value="Unassembled WGS sequence"/>
</dbReference>
<feature type="domain" description="UDP N-acetylglucosamine O-acyltransferase C-terminal" evidence="7">
    <location>
        <begin position="174"/>
        <end position="254"/>
    </location>
</feature>
<comment type="similarity">
    <text evidence="6">Belongs to the transferase hexapeptide repeat family. LpxA subfamily.</text>
</comment>
<name>A0A971S0E4_9BACT</name>
<accession>A0A971S0E4</accession>
<dbReference type="Pfam" id="PF13720">
    <property type="entry name" value="Acetyltransf_11"/>
    <property type="match status" value="1"/>
</dbReference>
<evidence type="ECO:0000256" key="6">
    <source>
        <dbReference type="HAMAP-Rule" id="MF_00387"/>
    </source>
</evidence>
<evidence type="ECO:0000256" key="4">
    <source>
        <dbReference type="ARBA" id="ARBA00023098"/>
    </source>
</evidence>
<evidence type="ECO:0000256" key="1">
    <source>
        <dbReference type="ARBA" id="ARBA00022516"/>
    </source>
</evidence>
<keyword evidence="6" id="KW-0963">Cytoplasm</keyword>
<comment type="pathway">
    <text evidence="6">Glycolipid biosynthesis; lipid IV(A) biosynthesis; lipid IV(A) from (3R)-3-hydroxytetradecanoyl-[acyl-carrier-protein] and UDP-N-acetyl-alpha-D-glucosamine: step 1/6.</text>
</comment>
<keyword evidence="5 6" id="KW-0012">Acyltransferase</keyword>
<protein>
    <recommendedName>
        <fullName evidence="6">Acyl-[acyl-carrier-protein]--UDP-N-acetylglucosamine O-acyltransferase</fullName>
        <shortName evidence="6">UDP-N-acetylglucosamine acyltransferase</shortName>
        <ecNumber evidence="6">2.3.1.129</ecNumber>
    </recommendedName>
</protein>
<dbReference type="GO" id="GO:0016020">
    <property type="term" value="C:membrane"/>
    <property type="evidence" value="ECO:0007669"/>
    <property type="project" value="GOC"/>
</dbReference>
<dbReference type="GO" id="GO:0005737">
    <property type="term" value="C:cytoplasm"/>
    <property type="evidence" value="ECO:0007669"/>
    <property type="project" value="UniProtKB-SubCell"/>
</dbReference>
<dbReference type="Pfam" id="PF00132">
    <property type="entry name" value="Hexapep"/>
    <property type="match status" value="1"/>
</dbReference>
<dbReference type="CDD" id="cd03351">
    <property type="entry name" value="LbH_UDP-GlcNAc_AT"/>
    <property type="match status" value="1"/>
</dbReference>
<comment type="catalytic activity">
    <reaction evidence="6">
        <text>a (3R)-hydroxyacyl-[ACP] + UDP-N-acetyl-alpha-D-glucosamine = a UDP-3-O-[(3R)-3-hydroxyacyl]-N-acetyl-alpha-D-glucosamine + holo-[ACP]</text>
        <dbReference type="Rhea" id="RHEA:67812"/>
        <dbReference type="Rhea" id="RHEA-COMP:9685"/>
        <dbReference type="Rhea" id="RHEA-COMP:9945"/>
        <dbReference type="ChEBI" id="CHEBI:57705"/>
        <dbReference type="ChEBI" id="CHEBI:64479"/>
        <dbReference type="ChEBI" id="CHEBI:78827"/>
        <dbReference type="ChEBI" id="CHEBI:173225"/>
        <dbReference type="EC" id="2.3.1.129"/>
    </reaction>
</comment>
<dbReference type="EC" id="2.3.1.129" evidence="6"/>
<dbReference type="InterPro" id="IPR010137">
    <property type="entry name" value="Lipid_A_LpxA"/>
</dbReference>
<dbReference type="SUPFAM" id="SSF51161">
    <property type="entry name" value="Trimeric LpxA-like enzymes"/>
    <property type="match status" value="1"/>
</dbReference>
<dbReference type="PANTHER" id="PTHR43480">
    <property type="entry name" value="ACYL-[ACYL-CARRIER-PROTEIN]--UDP-N-ACETYLGLUCOSAMINE O-ACYLTRANSFERASE"/>
    <property type="match status" value="1"/>
</dbReference>
<evidence type="ECO:0000313" key="8">
    <source>
        <dbReference type="EMBL" id="NLW34519.1"/>
    </source>
</evidence>
<proteinExistence type="inferred from homology"/>
<keyword evidence="3 6" id="KW-0808">Transferase</keyword>
<reference evidence="8" key="1">
    <citation type="journal article" date="2020" name="Biotechnol. Biofuels">
        <title>New insights from the biogas microbiome by comprehensive genome-resolved metagenomics of nearly 1600 species originating from multiple anaerobic digesters.</title>
        <authorList>
            <person name="Campanaro S."/>
            <person name="Treu L."/>
            <person name="Rodriguez-R L.M."/>
            <person name="Kovalovszki A."/>
            <person name="Ziels R.M."/>
            <person name="Maus I."/>
            <person name="Zhu X."/>
            <person name="Kougias P.G."/>
            <person name="Basile A."/>
            <person name="Luo G."/>
            <person name="Schluter A."/>
            <person name="Konstantinidis K.T."/>
            <person name="Angelidaki I."/>
        </authorList>
    </citation>
    <scope>NUCLEOTIDE SEQUENCE</scope>
    <source>
        <strain evidence="8">AS06rmzACSIP_7</strain>
    </source>
</reference>
<keyword evidence="4 6" id="KW-0443">Lipid metabolism</keyword>
<reference evidence="8" key="2">
    <citation type="submission" date="2020-01" db="EMBL/GenBank/DDBJ databases">
        <authorList>
            <person name="Campanaro S."/>
        </authorList>
    </citation>
    <scope>NUCLEOTIDE SEQUENCE</scope>
    <source>
        <strain evidence="8">AS06rmzACSIP_7</strain>
    </source>
</reference>
<dbReference type="InterPro" id="IPR037157">
    <property type="entry name" value="Acetyltransf_C_sf"/>
</dbReference>
<dbReference type="PIRSF" id="PIRSF000456">
    <property type="entry name" value="UDP-GlcNAc_acltr"/>
    <property type="match status" value="1"/>
</dbReference>
<dbReference type="AlphaFoldDB" id="A0A971S0E4"/>
<evidence type="ECO:0000313" key="9">
    <source>
        <dbReference type="Proteomes" id="UP000777265"/>
    </source>
</evidence>
<dbReference type="PANTHER" id="PTHR43480:SF1">
    <property type="entry name" value="ACYL-[ACYL-CARRIER-PROTEIN]--UDP-N-ACETYLGLUCOSAMINE O-ACYLTRANSFERASE, MITOCHONDRIAL-RELATED"/>
    <property type="match status" value="1"/>
</dbReference>
<dbReference type="GO" id="GO:0008780">
    <property type="term" value="F:acyl-[acyl-carrier-protein]-UDP-N-acetylglucosamine O-acyltransferase activity"/>
    <property type="evidence" value="ECO:0007669"/>
    <property type="project" value="UniProtKB-UniRule"/>
</dbReference>
<comment type="function">
    <text evidence="6">Involved in the biosynthesis of lipid A, a phosphorylated glycolipid that anchors the lipopolysaccharide to the outer membrane of the cell.</text>
</comment>
<dbReference type="Gene3D" id="2.160.10.10">
    <property type="entry name" value="Hexapeptide repeat proteins"/>
    <property type="match status" value="1"/>
</dbReference>
<evidence type="ECO:0000256" key="3">
    <source>
        <dbReference type="ARBA" id="ARBA00022679"/>
    </source>
</evidence>
<comment type="subcellular location">
    <subcellularLocation>
        <location evidence="6">Cytoplasm</location>
    </subcellularLocation>
</comment>